<dbReference type="Gene3D" id="3.40.50.1010">
    <property type="entry name" value="5'-nuclease"/>
    <property type="match status" value="1"/>
</dbReference>
<dbReference type="EnsemblBacteria" id="ABM80196">
    <property type="protein sequence ID" value="ABM80196"/>
    <property type="gene ID" value="Hbut_0324"/>
</dbReference>
<keyword evidence="2 5" id="KW-0540">Nuclease</keyword>
<dbReference type="GO" id="GO:0016787">
    <property type="term" value="F:hydrolase activity"/>
    <property type="evidence" value="ECO:0007669"/>
    <property type="project" value="UniProtKB-KW"/>
</dbReference>
<proteinExistence type="inferred from homology"/>
<feature type="binding site" evidence="5">
    <location>
        <position position="111"/>
    </location>
    <ligand>
        <name>Mg(2+)</name>
        <dbReference type="ChEBI" id="CHEBI:18420"/>
    </ligand>
</feature>
<protein>
    <recommendedName>
        <fullName evidence="5">Ribonuclease VapC</fullName>
        <shortName evidence="5">RNase VapC</shortName>
        <ecNumber evidence="5">3.1.-.-</ecNumber>
    </recommendedName>
    <alternativeName>
        <fullName evidence="5">Putative toxin VapC</fullName>
    </alternativeName>
</protein>
<dbReference type="RefSeq" id="WP_011821514.1">
    <property type="nucleotide sequence ID" value="NC_008818.1"/>
</dbReference>
<evidence type="ECO:0000256" key="2">
    <source>
        <dbReference type="ARBA" id="ARBA00022722"/>
    </source>
</evidence>
<keyword evidence="9" id="KW-1185">Reference proteome</keyword>
<keyword evidence="1 5" id="KW-1277">Toxin-antitoxin system</keyword>
<dbReference type="Proteomes" id="UP000002593">
    <property type="component" value="Chromosome"/>
</dbReference>
<dbReference type="GO" id="GO:0000287">
    <property type="term" value="F:magnesium ion binding"/>
    <property type="evidence" value="ECO:0007669"/>
    <property type="project" value="UniProtKB-UniRule"/>
</dbReference>
<evidence type="ECO:0000256" key="5">
    <source>
        <dbReference type="HAMAP-Rule" id="MF_00265"/>
    </source>
</evidence>
<comment type="function">
    <text evidence="5">Toxic component of a toxin-antitoxin (TA) system. An RNase.</text>
</comment>
<name>A2BJN5_HYPBU</name>
<dbReference type="GeneID" id="4782385"/>
<dbReference type="PANTHER" id="PTHR39664">
    <property type="match status" value="1"/>
</dbReference>
<feature type="region of interest" description="Disordered" evidence="6">
    <location>
        <begin position="149"/>
        <end position="185"/>
    </location>
</feature>
<evidence type="ECO:0000256" key="6">
    <source>
        <dbReference type="SAM" id="MobiDB-lite"/>
    </source>
</evidence>
<keyword evidence="4 5" id="KW-0378">Hydrolase</keyword>
<feature type="binding site" evidence="5">
    <location>
        <position position="25"/>
    </location>
    <ligand>
        <name>Mg(2+)</name>
        <dbReference type="ChEBI" id="CHEBI:18420"/>
    </ligand>
</feature>
<dbReference type="InterPro" id="IPR029060">
    <property type="entry name" value="PIN-like_dom_sf"/>
</dbReference>
<dbReference type="SUPFAM" id="SSF88723">
    <property type="entry name" value="PIN domain-like"/>
    <property type="match status" value="1"/>
</dbReference>
<dbReference type="HOGENOM" id="CLU_1458175_0_0_2"/>
<dbReference type="AlphaFoldDB" id="A2BJN5"/>
<keyword evidence="3 5" id="KW-0479">Metal-binding</keyword>
<dbReference type="GO" id="GO:0004540">
    <property type="term" value="F:RNA nuclease activity"/>
    <property type="evidence" value="ECO:0007669"/>
    <property type="project" value="InterPro"/>
</dbReference>
<evidence type="ECO:0000256" key="1">
    <source>
        <dbReference type="ARBA" id="ARBA00022649"/>
    </source>
</evidence>
<reference evidence="8 9" key="1">
    <citation type="journal article" date="2007" name="Archaea">
        <title>The genome of Hyperthermus butylicus: a sulfur-reducing, peptide fermenting, neutrophilic Crenarchaeote growing up to 108 degrees C.</title>
        <authorList>
            <person name="Brugger K."/>
            <person name="Chen L."/>
            <person name="Stark M."/>
            <person name="Zibat A."/>
            <person name="Redder P."/>
            <person name="Ruepp A."/>
            <person name="Awayez M."/>
            <person name="She Q."/>
            <person name="Garrett R.A."/>
            <person name="Klenk H.P."/>
        </authorList>
    </citation>
    <scope>NUCLEOTIDE SEQUENCE [LARGE SCALE GENOMIC DNA]</scope>
    <source>
        <strain evidence="9">DSM 5456 / JCM 9403 / PLM1-5</strain>
    </source>
</reference>
<dbReference type="STRING" id="415426.Hbut_0324"/>
<dbReference type="GO" id="GO:0090729">
    <property type="term" value="F:toxin activity"/>
    <property type="evidence" value="ECO:0007669"/>
    <property type="project" value="UniProtKB-KW"/>
</dbReference>
<dbReference type="KEGG" id="hbu:Hbut_0324"/>
<feature type="domain" description="PIN" evidence="7">
    <location>
        <begin position="23"/>
        <end position="137"/>
    </location>
</feature>
<evidence type="ECO:0000256" key="3">
    <source>
        <dbReference type="ARBA" id="ARBA00022723"/>
    </source>
</evidence>
<sequence>MELARHGSAVLGVGGLGIVESAVVDTSVLHAYLAADDRLHVAAKSLVSAVKKLVAPAIVVHELVWSLRRRYDRVRATQLVLGLLAAGVIEVVPVEREDIEFALSDLKYYYDLLVLSVAKRLGLPLATLDGDMIRLAKRYCIPLVNRSPRSGGCPPRGSSRRRSDPLTAGVPCGSRESEPTKFTYV</sequence>
<gene>
    <name evidence="5" type="primary">vapC</name>
    <name evidence="8" type="ordered locus">Hbut_0324</name>
</gene>
<keyword evidence="5" id="KW-0460">Magnesium</keyword>
<comment type="cofactor">
    <cofactor evidence="5">
        <name>Mg(2+)</name>
        <dbReference type="ChEBI" id="CHEBI:18420"/>
    </cofactor>
</comment>
<dbReference type="InterPro" id="IPR022907">
    <property type="entry name" value="VapC_family"/>
</dbReference>
<evidence type="ECO:0000313" key="8">
    <source>
        <dbReference type="EMBL" id="ABM80196.1"/>
    </source>
</evidence>
<evidence type="ECO:0000259" key="7">
    <source>
        <dbReference type="Pfam" id="PF01850"/>
    </source>
</evidence>
<dbReference type="HAMAP" id="MF_00265">
    <property type="entry name" value="VapC_Nob1"/>
    <property type="match status" value="1"/>
</dbReference>
<dbReference type="EC" id="3.1.-.-" evidence="5"/>
<dbReference type="eggNOG" id="arCOG02730">
    <property type="taxonomic scope" value="Archaea"/>
</dbReference>
<organism evidence="8 9">
    <name type="scientific">Hyperthermus butylicus (strain DSM 5456 / JCM 9403 / PLM1-5)</name>
    <dbReference type="NCBI Taxonomy" id="415426"/>
    <lineage>
        <taxon>Archaea</taxon>
        <taxon>Thermoproteota</taxon>
        <taxon>Thermoprotei</taxon>
        <taxon>Desulfurococcales</taxon>
        <taxon>Pyrodictiaceae</taxon>
        <taxon>Hyperthermus</taxon>
    </lineage>
</organism>
<dbReference type="OrthoDB" id="90145at2157"/>
<dbReference type="CDD" id="cd18684">
    <property type="entry name" value="PIN_VapC-like"/>
    <property type="match status" value="1"/>
</dbReference>
<accession>A2BJN5</accession>
<evidence type="ECO:0000256" key="4">
    <source>
        <dbReference type="ARBA" id="ARBA00022801"/>
    </source>
</evidence>
<keyword evidence="5" id="KW-0800">Toxin</keyword>
<dbReference type="PANTHER" id="PTHR39664:SF2">
    <property type="entry name" value="NUCLEIC ACID-BINDING PROTEIN, CONTAINING PIN DOMAIN-RELATED"/>
    <property type="match status" value="1"/>
</dbReference>
<dbReference type="Pfam" id="PF01850">
    <property type="entry name" value="PIN"/>
    <property type="match status" value="1"/>
</dbReference>
<comment type="similarity">
    <text evidence="5">Belongs to the PINc/VapC protein family.</text>
</comment>
<dbReference type="EMBL" id="CP000493">
    <property type="protein sequence ID" value="ABM80196.1"/>
    <property type="molecule type" value="Genomic_DNA"/>
</dbReference>
<dbReference type="InterPro" id="IPR002716">
    <property type="entry name" value="PIN_dom"/>
</dbReference>
<evidence type="ECO:0000313" key="9">
    <source>
        <dbReference type="Proteomes" id="UP000002593"/>
    </source>
</evidence>